<dbReference type="SUPFAM" id="SSF52091">
    <property type="entry name" value="SpoIIaa-like"/>
    <property type="match status" value="1"/>
</dbReference>
<dbReference type="PANTHER" id="PTHR33745:SF3">
    <property type="entry name" value="RSBT CO-ANTAGONIST PROTEIN RSBRC"/>
    <property type="match status" value="1"/>
</dbReference>
<dbReference type="InterPro" id="IPR002645">
    <property type="entry name" value="STAS_dom"/>
</dbReference>
<evidence type="ECO:0000313" key="6">
    <source>
        <dbReference type="Proteomes" id="UP000294641"/>
    </source>
</evidence>
<dbReference type="Proteomes" id="UP000294641">
    <property type="component" value="Unassembled WGS sequence"/>
</dbReference>
<evidence type="ECO:0000313" key="4">
    <source>
        <dbReference type="EMBL" id="TDR42219.1"/>
    </source>
</evidence>
<reference evidence="3 5" key="1">
    <citation type="submission" date="2018-06" db="EMBL/GenBank/DDBJ databases">
        <authorList>
            <consortium name="Pathogen Informatics"/>
            <person name="Doyle S."/>
        </authorList>
    </citation>
    <scope>NUCLEOTIDE SEQUENCE [LARGE SCALE GENOMIC DNA]</scope>
    <source>
        <strain evidence="3 5">NCTC10597</strain>
    </source>
</reference>
<reference evidence="4 6" key="2">
    <citation type="submission" date="2019-03" db="EMBL/GenBank/DDBJ databases">
        <title>Genomic Encyclopedia of Type Strains, Phase IV (KMG-IV): sequencing the most valuable type-strain genomes for metagenomic binning, comparative biology and taxonomic classification.</title>
        <authorList>
            <person name="Goeker M."/>
        </authorList>
    </citation>
    <scope>NUCLEOTIDE SEQUENCE [LARGE SCALE GENOMIC DNA]</scope>
    <source>
        <strain evidence="4 6">DSM 20580</strain>
    </source>
</reference>
<accession>A0A8B4QDT1</accession>
<sequence length="270" mass="30663">MKTEIIQFLGEYLDDIENRWRSQLQVEMPELFIDSLRAELTERTISKAIKMIQSYLKHEDLDLLVKEISEVEKPIRKFIPLLESFESSTYDVLLEKRSKTPEELVTILQSIRRVKKLIYTKVVDLYEERYEKIISLQKLALRELSTPIMPIFDHVIVVPIIGTIDTERAKQIMENVLNAVVKNKSKIVLIDITGVPVVDTVVAHHLIQVVSAVHIVGGKSMLVGIRPEIAQTLVTLGIDLSSVSTLGTLQEGVQKALQLTNRTIGEVNEQ</sequence>
<name>A0A8B4QDT1_9BACL</name>
<dbReference type="Pfam" id="PF01740">
    <property type="entry name" value="STAS"/>
    <property type="match status" value="1"/>
</dbReference>
<feature type="domain" description="STAS" evidence="2">
    <location>
        <begin position="145"/>
        <end position="256"/>
    </location>
</feature>
<evidence type="ECO:0000313" key="3">
    <source>
        <dbReference type="EMBL" id="STX10862.1"/>
    </source>
</evidence>
<dbReference type="Gene3D" id="3.30.750.24">
    <property type="entry name" value="STAS domain"/>
    <property type="match status" value="1"/>
</dbReference>
<dbReference type="InterPro" id="IPR036513">
    <property type="entry name" value="STAS_dom_sf"/>
</dbReference>
<evidence type="ECO:0000259" key="2">
    <source>
        <dbReference type="PROSITE" id="PS50801"/>
    </source>
</evidence>
<evidence type="ECO:0000256" key="1">
    <source>
        <dbReference type="ARBA" id="ARBA00022553"/>
    </source>
</evidence>
<protein>
    <submittedName>
        <fullName evidence="4">RsbT co-antagonist protein RsbR</fullName>
    </submittedName>
    <submittedName>
        <fullName evidence="3">Stressosome protein rsbRA</fullName>
    </submittedName>
</protein>
<gene>
    <name evidence="3" type="primary">rsbRA</name>
    <name evidence="4" type="ORF">DFR61_104109</name>
    <name evidence="3" type="ORF">NCTC10597_02654</name>
</gene>
<dbReference type="RefSeq" id="WP_240605504.1">
    <property type="nucleotide sequence ID" value="NZ_BJUE01000002.1"/>
</dbReference>
<proteinExistence type="predicted"/>
<comment type="caution">
    <text evidence="3">The sequence shown here is derived from an EMBL/GenBank/DDBJ whole genome shotgun (WGS) entry which is preliminary data.</text>
</comment>
<dbReference type="PANTHER" id="PTHR33745">
    <property type="entry name" value="RSBT ANTAGONIST PROTEIN RSBS-RELATED"/>
    <property type="match status" value="1"/>
</dbReference>
<evidence type="ECO:0000313" key="5">
    <source>
        <dbReference type="Proteomes" id="UP000254330"/>
    </source>
</evidence>
<dbReference type="EMBL" id="UGNP01000001">
    <property type="protein sequence ID" value="STX10862.1"/>
    <property type="molecule type" value="Genomic_DNA"/>
</dbReference>
<dbReference type="AlphaFoldDB" id="A0A8B4QDT1"/>
<keyword evidence="1" id="KW-0597">Phosphoprotein</keyword>
<keyword evidence="6" id="KW-1185">Reference proteome</keyword>
<dbReference type="InterPro" id="IPR051932">
    <property type="entry name" value="Bact_StressResp_Reg"/>
</dbReference>
<dbReference type="Proteomes" id="UP000254330">
    <property type="component" value="Unassembled WGS sequence"/>
</dbReference>
<organism evidence="3 5">
    <name type="scientific">Kurthia zopfii</name>
    <dbReference type="NCBI Taxonomy" id="1650"/>
    <lineage>
        <taxon>Bacteria</taxon>
        <taxon>Bacillati</taxon>
        <taxon>Bacillota</taxon>
        <taxon>Bacilli</taxon>
        <taxon>Bacillales</taxon>
        <taxon>Caryophanaceae</taxon>
        <taxon>Kurthia</taxon>
    </lineage>
</organism>
<dbReference type="CDD" id="cd07041">
    <property type="entry name" value="STAS_RsbR_RsbS_like"/>
    <property type="match status" value="1"/>
</dbReference>
<dbReference type="PROSITE" id="PS50801">
    <property type="entry name" value="STAS"/>
    <property type="match status" value="1"/>
</dbReference>
<dbReference type="EMBL" id="SNZG01000004">
    <property type="protein sequence ID" value="TDR42219.1"/>
    <property type="molecule type" value="Genomic_DNA"/>
</dbReference>